<keyword evidence="3" id="KW-1185">Reference proteome</keyword>
<gene>
    <name evidence="2" type="ORF">PENTCL1PPCAC_20200</name>
</gene>
<sequence>MVEGESNKGEGPSQRSVHGMSPIRDVDDVKKPKDEASSVEEKEQISRRRGSGSSRHRSVAPPPRGFRKPALAAAAAAQSGAAVDDKQRPSDEVAAAPAASQAMQIDADPIEELNRDAESDDQESAIARLTSTVLSVCKGEETIENAIQQMDISQMTAWAIGQRVYTTVHQFPQADTWEEVRENMMNNVDTMESRERVIPKAERRLFELLLAIQNSVNPNLATFDSFYKFRDPLFEKSIKTADVTRIIRLIFSALVLFERSDEISTKEKGRDLFSLLLERQSSQAVCQSLTYLLCQSQTASLASEILKMELDDEKNGGRLISMHMNNEDAEVLQWAIDKFADESCKTKAYVALGTPATSEMVERWWRSDMELVKRVRYQRQAGTFTQSNCMVFNEFTNKLKNRMSLLLSPQFQIDGLDRVKLLVHLDASGINELDRATSSPIAYSQFDDSDARVVVLKLSIAEYTLRDFGHLNNKMCNDGQREALRLHLDSLSKKANAILRRKYSAMRTSQSTTPLYCCLSYLRKWDSMAERLIKSDFLGTPSTSN</sequence>
<feature type="compositionally biased region" description="Basic and acidic residues" evidence="1">
    <location>
        <begin position="24"/>
        <end position="46"/>
    </location>
</feature>
<protein>
    <submittedName>
        <fullName evidence="2">Uncharacterized protein</fullName>
    </submittedName>
</protein>
<evidence type="ECO:0000313" key="2">
    <source>
        <dbReference type="EMBL" id="GMS98025.1"/>
    </source>
</evidence>
<dbReference type="EMBL" id="BTSX01000005">
    <property type="protein sequence ID" value="GMS98025.1"/>
    <property type="molecule type" value="Genomic_DNA"/>
</dbReference>
<dbReference type="AlphaFoldDB" id="A0AAV5TUS8"/>
<reference evidence="2" key="1">
    <citation type="submission" date="2023-10" db="EMBL/GenBank/DDBJ databases">
        <title>Genome assembly of Pristionchus species.</title>
        <authorList>
            <person name="Yoshida K."/>
            <person name="Sommer R.J."/>
        </authorList>
    </citation>
    <scope>NUCLEOTIDE SEQUENCE</scope>
    <source>
        <strain evidence="2">RS0144</strain>
    </source>
</reference>
<name>A0AAV5TUS8_9BILA</name>
<feature type="compositionally biased region" description="Low complexity" evidence="1">
    <location>
        <begin position="70"/>
        <end position="82"/>
    </location>
</feature>
<feature type="compositionally biased region" description="Low complexity" evidence="1">
    <location>
        <begin position="94"/>
        <end position="105"/>
    </location>
</feature>
<dbReference type="Proteomes" id="UP001432027">
    <property type="component" value="Unassembled WGS sequence"/>
</dbReference>
<evidence type="ECO:0000313" key="3">
    <source>
        <dbReference type="Proteomes" id="UP001432027"/>
    </source>
</evidence>
<evidence type="ECO:0000256" key="1">
    <source>
        <dbReference type="SAM" id="MobiDB-lite"/>
    </source>
</evidence>
<organism evidence="2 3">
    <name type="scientific">Pristionchus entomophagus</name>
    <dbReference type="NCBI Taxonomy" id="358040"/>
    <lineage>
        <taxon>Eukaryota</taxon>
        <taxon>Metazoa</taxon>
        <taxon>Ecdysozoa</taxon>
        <taxon>Nematoda</taxon>
        <taxon>Chromadorea</taxon>
        <taxon>Rhabditida</taxon>
        <taxon>Rhabditina</taxon>
        <taxon>Diplogasteromorpha</taxon>
        <taxon>Diplogasteroidea</taxon>
        <taxon>Neodiplogasteridae</taxon>
        <taxon>Pristionchus</taxon>
    </lineage>
</organism>
<accession>A0AAV5TUS8</accession>
<feature type="region of interest" description="Disordered" evidence="1">
    <location>
        <begin position="1"/>
        <end position="105"/>
    </location>
</feature>
<feature type="compositionally biased region" description="Basic residues" evidence="1">
    <location>
        <begin position="47"/>
        <end position="58"/>
    </location>
</feature>
<proteinExistence type="predicted"/>
<comment type="caution">
    <text evidence="2">The sequence shown here is derived from an EMBL/GenBank/DDBJ whole genome shotgun (WGS) entry which is preliminary data.</text>
</comment>